<feature type="compositionally biased region" description="Low complexity" evidence="4">
    <location>
        <begin position="386"/>
        <end position="405"/>
    </location>
</feature>
<evidence type="ECO:0000256" key="1">
    <source>
        <dbReference type="ARBA" id="ARBA00007525"/>
    </source>
</evidence>
<keyword evidence="2 3" id="KW-0175">Coiled coil</keyword>
<dbReference type="GO" id="GO:0015630">
    <property type="term" value="C:microtubule cytoskeleton"/>
    <property type="evidence" value="ECO:0007669"/>
    <property type="project" value="TreeGrafter"/>
</dbReference>
<feature type="compositionally biased region" description="Basic and acidic residues" evidence="4">
    <location>
        <begin position="628"/>
        <end position="660"/>
    </location>
</feature>
<evidence type="ECO:0000256" key="3">
    <source>
        <dbReference type="SAM" id="Coils"/>
    </source>
</evidence>
<organism evidence="5 6">
    <name type="scientific">Anas platyrhynchos</name>
    <name type="common">Mallard</name>
    <name type="synonym">Anas boschas</name>
    <dbReference type="NCBI Taxonomy" id="8839"/>
    <lineage>
        <taxon>Eukaryota</taxon>
        <taxon>Metazoa</taxon>
        <taxon>Chordata</taxon>
        <taxon>Craniata</taxon>
        <taxon>Vertebrata</taxon>
        <taxon>Euteleostomi</taxon>
        <taxon>Archelosauria</taxon>
        <taxon>Archosauria</taxon>
        <taxon>Dinosauria</taxon>
        <taxon>Saurischia</taxon>
        <taxon>Theropoda</taxon>
        <taxon>Coelurosauria</taxon>
        <taxon>Aves</taxon>
        <taxon>Neognathae</taxon>
        <taxon>Galloanserae</taxon>
        <taxon>Anseriformes</taxon>
        <taxon>Anatidae</taxon>
        <taxon>Anatinae</taxon>
        <taxon>Anas</taxon>
    </lineage>
</organism>
<accession>A0A8B9T3E1</accession>
<feature type="coiled-coil region" evidence="3">
    <location>
        <begin position="467"/>
        <end position="523"/>
    </location>
</feature>
<dbReference type="Proteomes" id="UP000694400">
    <property type="component" value="Chromosome 24"/>
</dbReference>
<sequence>MNRAWGVWGRGFWAPRARGSSCAAAGCKVPPSLAWVTQRGRKPTPLPVSQNREAWRPQTCGVCLILASSELRGSLGGRRGSSRGAHGGCHPTASWHGQEQGTGHGAGRVWCFFGPASVSPALPPPGRERREGAGRAGRPPAPAFGGRQRRERSPGSGAAAGKASGQRDEALGRSRGAMSKITSSQSSLRGRGRSGSGTEPDPAAPQPPGRHRPRWETACCPSPCSPPRPGAPCMETAPPHSTTDPSLQPSPPQDSPHHPSLRPSSPSKTSIPPVPPAVPPPGQPVPPAVPPSMESSTPQRDLPVPTATSPSGQPDSPIPPTMAPSAGERPPLVRSSPPPALPGPPLWGTPKQRHRPPLPASRSPVPAAPCPAETLPPGSTPQDPTASKGAPPDAKSPPGSAAGPPKDVPPKGDRSSPAAASPASAASPRPKQDAQKAQARHKQAKERREERAKYLAAKRVLWLEKEEKAKLLREKQLEDRRKRLEEQRLKAEKRRAVLEERQRQKLEKNKERYEAAIQRSAKKTWAEIRQQRWSWAGALHHGSSAHKDDRSLQLSPWESSIVDRLMTPTLSFLARSRSAVTLAGNGKEQVPVCPRSASASPLSPCHNHRLQHRCWERRKGPTGSPDVTPRRRTESSPKKKEKKEKERENAKERSALSRERSLKKRQSLPAAQPRLLPAGDSR</sequence>
<feature type="compositionally biased region" description="Low complexity" evidence="4">
    <location>
        <begin position="155"/>
        <end position="164"/>
    </location>
</feature>
<comment type="similarity">
    <text evidence="1">Belongs to the MAP7 family.</text>
</comment>
<feature type="compositionally biased region" description="Low complexity" evidence="4">
    <location>
        <begin position="415"/>
        <end position="428"/>
    </location>
</feature>
<feature type="region of interest" description="Disordered" evidence="4">
    <location>
        <begin position="583"/>
        <end position="682"/>
    </location>
</feature>
<evidence type="ECO:0000256" key="2">
    <source>
        <dbReference type="ARBA" id="ARBA00023054"/>
    </source>
</evidence>
<dbReference type="Ensembl" id="ENSAPLT00020016093.1">
    <property type="protein sequence ID" value="ENSAPLP00020014937.1"/>
    <property type="gene ID" value="ENSAPLG00020010847.1"/>
</dbReference>
<reference evidence="5" key="1">
    <citation type="submission" date="2019-08" db="EMBL/GenBank/DDBJ databases">
        <title>Three high-quality genomes provides insights into domestication of ducks.</title>
        <authorList>
            <person name="Hou Z.C."/>
            <person name="Zhu F."/>
            <person name="Yin Z.T."/>
            <person name="Zhang F."/>
        </authorList>
    </citation>
    <scope>NUCLEOTIDE SEQUENCE [LARGE SCALE GENOMIC DNA]</scope>
</reference>
<feature type="compositionally biased region" description="Pro residues" evidence="4">
    <location>
        <begin position="336"/>
        <end position="347"/>
    </location>
</feature>
<protein>
    <submittedName>
        <fullName evidence="5">MAP7 domain containing 1</fullName>
    </submittedName>
</protein>
<dbReference type="PANTHER" id="PTHR15073">
    <property type="entry name" value="MICROTUBULE-ASSOCIATED PROTEIN"/>
    <property type="match status" value="1"/>
</dbReference>
<proteinExistence type="inferred from homology"/>
<feature type="region of interest" description="Disordered" evidence="4">
    <location>
        <begin position="118"/>
        <end position="451"/>
    </location>
</feature>
<evidence type="ECO:0000256" key="4">
    <source>
        <dbReference type="SAM" id="MobiDB-lite"/>
    </source>
</evidence>
<reference evidence="5" key="2">
    <citation type="submission" date="2025-08" db="UniProtKB">
        <authorList>
            <consortium name="Ensembl"/>
        </authorList>
    </citation>
    <scope>IDENTIFICATION</scope>
</reference>
<dbReference type="PANTHER" id="PTHR15073:SF2">
    <property type="entry name" value="MAP7 DOMAIN-CONTAINING PROTEIN 1"/>
    <property type="match status" value="1"/>
</dbReference>
<feature type="compositionally biased region" description="Pro residues" evidence="4">
    <location>
        <begin position="272"/>
        <end position="290"/>
    </location>
</feature>
<dbReference type="AlphaFoldDB" id="A0A8B9T3E1"/>
<dbReference type="GO" id="GO:0000226">
    <property type="term" value="P:microtubule cytoskeleton organization"/>
    <property type="evidence" value="ECO:0007669"/>
    <property type="project" value="TreeGrafter"/>
</dbReference>
<feature type="region of interest" description="Disordered" evidence="4">
    <location>
        <begin position="75"/>
        <end position="101"/>
    </location>
</feature>
<name>A0A8B9T3E1_ANAPL</name>
<evidence type="ECO:0000313" key="6">
    <source>
        <dbReference type="Proteomes" id="UP000694400"/>
    </source>
</evidence>
<evidence type="ECO:0000313" key="5">
    <source>
        <dbReference type="Ensembl" id="ENSAPLP00020014937.1"/>
    </source>
</evidence>
<reference evidence="5" key="3">
    <citation type="submission" date="2025-09" db="UniProtKB">
        <authorList>
            <consortium name="Ensembl"/>
        </authorList>
    </citation>
    <scope>IDENTIFICATION</scope>
</reference>
<dbReference type="InterPro" id="IPR051483">
    <property type="entry name" value="MAP7_domain-containing"/>
</dbReference>